<reference evidence="4" key="1">
    <citation type="submission" date="2021-01" db="EMBL/GenBank/DDBJ databases">
        <authorList>
            <person name="Corre E."/>
            <person name="Pelletier E."/>
            <person name="Niang G."/>
            <person name="Scheremetjew M."/>
            <person name="Finn R."/>
            <person name="Kale V."/>
            <person name="Holt S."/>
            <person name="Cochrane G."/>
            <person name="Meng A."/>
            <person name="Brown T."/>
            <person name="Cohen L."/>
        </authorList>
    </citation>
    <scope>NUCLEOTIDE SEQUENCE</scope>
    <source>
        <strain evidence="4">SL-175</strain>
    </source>
</reference>
<evidence type="ECO:0000256" key="1">
    <source>
        <dbReference type="RuleBase" id="RU362027"/>
    </source>
</evidence>
<dbReference type="InterPro" id="IPR029044">
    <property type="entry name" value="Nucleotide-diphossugar_trans"/>
</dbReference>
<dbReference type="SUPFAM" id="SSF53448">
    <property type="entry name" value="Nucleotide-diphospho-sugar transferases"/>
    <property type="match status" value="1"/>
</dbReference>
<feature type="compositionally biased region" description="Polar residues" evidence="2">
    <location>
        <begin position="100"/>
        <end position="117"/>
    </location>
</feature>
<keyword evidence="3" id="KW-1133">Transmembrane helix</keyword>
<gene>
    <name evidence="4" type="ORF">MANT1106_LOCUS18260</name>
</gene>
<accession>A0A7S0SY94</accession>
<dbReference type="EMBL" id="HBFC01030783">
    <property type="protein sequence ID" value="CAD8718357.1"/>
    <property type="molecule type" value="Transcribed_RNA"/>
</dbReference>
<keyword evidence="3" id="KW-0812">Transmembrane</keyword>
<dbReference type="PANTHER" id="PTHR11183">
    <property type="entry name" value="GLYCOGENIN SUBFAMILY MEMBER"/>
    <property type="match status" value="1"/>
</dbReference>
<feature type="compositionally biased region" description="Basic and acidic residues" evidence="2">
    <location>
        <begin position="72"/>
        <end position="81"/>
    </location>
</feature>
<protein>
    <recommendedName>
        <fullName evidence="1">Hexosyltransferase</fullName>
        <ecNumber evidence="1">2.4.1.-</ecNumber>
    </recommendedName>
</protein>
<organism evidence="4">
    <name type="scientific">Mantoniella antarctica</name>
    <dbReference type="NCBI Taxonomy" id="81844"/>
    <lineage>
        <taxon>Eukaryota</taxon>
        <taxon>Viridiplantae</taxon>
        <taxon>Chlorophyta</taxon>
        <taxon>Mamiellophyceae</taxon>
        <taxon>Mamiellales</taxon>
        <taxon>Mamiellaceae</taxon>
        <taxon>Mantoniella</taxon>
    </lineage>
</organism>
<dbReference type="InterPro" id="IPR002495">
    <property type="entry name" value="Glyco_trans_8"/>
</dbReference>
<evidence type="ECO:0000313" key="4">
    <source>
        <dbReference type="EMBL" id="CAD8718357.1"/>
    </source>
</evidence>
<dbReference type="EC" id="2.4.1.-" evidence="1"/>
<evidence type="ECO:0000256" key="2">
    <source>
        <dbReference type="SAM" id="MobiDB-lite"/>
    </source>
</evidence>
<dbReference type="GO" id="GO:0016757">
    <property type="term" value="F:glycosyltransferase activity"/>
    <property type="evidence" value="ECO:0007669"/>
    <property type="project" value="InterPro"/>
</dbReference>
<dbReference type="Gene3D" id="3.90.550.10">
    <property type="entry name" value="Spore Coat Polysaccharide Biosynthesis Protein SpsA, Chain A"/>
    <property type="match status" value="1"/>
</dbReference>
<dbReference type="InterPro" id="IPR050587">
    <property type="entry name" value="GNT1/Glycosyltrans_8"/>
</dbReference>
<evidence type="ECO:0000256" key="3">
    <source>
        <dbReference type="SAM" id="Phobius"/>
    </source>
</evidence>
<feature type="transmembrane region" description="Helical" evidence="3">
    <location>
        <begin position="20"/>
        <end position="36"/>
    </location>
</feature>
<feature type="compositionally biased region" description="Polar residues" evidence="2">
    <location>
        <begin position="62"/>
        <end position="71"/>
    </location>
</feature>
<feature type="region of interest" description="Disordered" evidence="2">
    <location>
        <begin position="44"/>
        <end position="120"/>
    </location>
</feature>
<comment type="similarity">
    <text evidence="1">Belongs to the glycosyltransferase 8 family.</text>
</comment>
<proteinExistence type="inferred from homology"/>
<dbReference type="AlphaFoldDB" id="A0A7S0SY94"/>
<dbReference type="Pfam" id="PF01501">
    <property type="entry name" value="Glyco_transf_8"/>
    <property type="match status" value="1"/>
</dbReference>
<keyword evidence="3" id="KW-0472">Membrane</keyword>
<name>A0A7S0SY94_9CHLO</name>
<sequence length="485" mass="55371">MAPSKTSLQSKTSLRARQRNLFLVFVVVFSGAYLLWECNSTDWGGTRRASAADSRRRGSSTIIDHSISSESGSKDHEESYRKTNSRGPTEAKVKGDSVPAMQQNIGRGSANSRTDQPVVTFRTQKKVKGNARPDLLYELDCEPKHVERCPAQGVGPSRNKLTSKVEHVSTGTLKHRAPGTGGPSGCKEAWITALGNDGFLPAVLVLLHTIRKYAKEDRDFIALVSSAVSEGVRQRLAEEAVRVIVVDPFENNERARQLVSQSARYRSGYWVVKMFVWRFEEYIKMVYVDADMYMRQNTDSIFCSPTNKENNIIAVTPRSSFDTTAGFNAGMFVYNPSNEMFDSIMAKFLALSQGEMLATSEQDFLNAHFKDRYFLIPIDYIMKHRRMVKERKLWDENRVHGYHMNGSPKPWEPEWRMACAYPKDHQKFLKGYEDFFVEWWSYYYDMNGSTLPTDRALFKLLPEHDPGSSFDNFRKGSWKCPENPK</sequence>